<organism evidence="2">
    <name type="scientific">Lygus hesperus</name>
    <name type="common">Western plant bug</name>
    <dbReference type="NCBI Taxonomy" id="30085"/>
    <lineage>
        <taxon>Eukaryota</taxon>
        <taxon>Metazoa</taxon>
        <taxon>Ecdysozoa</taxon>
        <taxon>Arthropoda</taxon>
        <taxon>Hexapoda</taxon>
        <taxon>Insecta</taxon>
        <taxon>Pterygota</taxon>
        <taxon>Neoptera</taxon>
        <taxon>Paraneoptera</taxon>
        <taxon>Hemiptera</taxon>
        <taxon>Heteroptera</taxon>
        <taxon>Panheteroptera</taxon>
        <taxon>Cimicomorpha</taxon>
        <taxon>Miridae</taxon>
        <taxon>Mirini</taxon>
        <taxon>Lygus</taxon>
    </lineage>
</organism>
<reference evidence="2" key="1">
    <citation type="journal article" date="2014" name="PLoS ONE">
        <title>Transcriptome-Based Identification of ABC Transporters in the Western Tarnished Plant Bug Lygus hesperus.</title>
        <authorList>
            <person name="Hull J.J."/>
            <person name="Chaney K."/>
            <person name="Geib S.M."/>
            <person name="Fabrick J.A."/>
            <person name="Brent C.S."/>
            <person name="Walsh D."/>
            <person name="Lavine L.C."/>
        </authorList>
    </citation>
    <scope>NUCLEOTIDE SEQUENCE</scope>
</reference>
<protein>
    <submittedName>
        <fullName evidence="2">Baculoviral IAP repeat-containing protein 5.2-B</fullName>
    </submittedName>
</protein>
<reference evidence="2" key="2">
    <citation type="submission" date="2014-07" db="EMBL/GenBank/DDBJ databases">
        <authorList>
            <person name="Hull J."/>
        </authorList>
    </citation>
    <scope>NUCLEOTIDE SEQUENCE</scope>
</reference>
<dbReference type="EMBL" id="GBHO01029461">
    <property type="protein sequence ID" value="JAG14143.1"/>
    <property type="molecule type" value="Transcribed_RNA"/>
</dbReference>
<dbReference type="AlphaFoldDB" id="A0A0A9X5T8"/>
<gene>
    <name evidence="2" type="primary">birc5.2-b</name>
    <name evidence="2" type="ORF">CM83_104073</name>
</gene>
<proteinExistence type="predicted"/>
<sequence>RQSMEENNSIRVVADVHSENNSSLQSDILAEDLINRAEGFVNDVIPRPNSPSSVSETSRTVVDNREGFYLEDSFVERNRKDMEDAMFKNVNKRAEQMTSFMLELASDLKNELEQVKAELRGASDLKSELDQVKAELR</sequence>
<evidence type="ECO:0000256" key="1">
    <source>
        <dbReference type="SAM" id="Coils"/>
    </source>
</evidence>
<accession>A0A0A9X5T8</accession>
<feature type="non-terminal residue" evidence="2">
    <location>
        <position position="137"/>
    </location>
</feature>
<keyword evidence="1" id="KW-0175">Coiled coil</keyword>
<feature type="coiled-coil region" evidence="1">
    <location>
        <begin position="102"/>
        <end position="132"/>
    </location>
</feature>
<evidence type="ECO:0000313" key="2">
    <source>
        <dbReference type="EMBL" id="JAG14143.1"/>
    </source>
</evidence>
<feature type="non-terminal residue" evidence="2">
    <location>
        <position position="1"/>
    </location>
</feature>
<name>A0A0A9X5T8_LYGHE</name>